<dbReference type="Pfam" id="PF01527">
    <property type="entry name" value="HTH_Tnp_1"/>
    <property type="match status" value="1"/>
</dbReference>
<protein>
    <submittedName>
        <fullName evidence="3">Transposase</fullName>
    </submittedName>
</protein>
<dbReference type="GO" id="GO:0003677">
    <property type="term" value="F:DNA binding"/>
    <property type="evidence" value="ECO:0007669"/>
    <property type="project" value="InterPro"/>
</dbReference>
<dbReference type="SUPFAM" id="SSF46689">
    <property type="entry name" value="Homeodomain-like"/>
    <property type="match status" value="1"/>
</dbReference>
<evidence type="ECO:0000313" key="4">
    <source>
        <dbReference type="Proteomes" id="UP001642900"/>
    </source>
</evidence>
<reference evidence="3 4" key="1">
    <citation type="submission" date="2020-02" db="EMBL/GenBank/DDBJ databases">
        <title>Genome sequence of strain CCNWXJ40-4.</title>
        <authorList>
            <person name="Gao J."/>
            <person name="Sun J."/>
        </authorList>
    </citation>
    <scope>NUCLEOTIDE SEQUENCE [LARGE SCALE GENOMIC DNA]</scope>
    <source>
        <strain evidence="3 4">CCNWXJ 40-4</strain>
    </source>
</reference>
<dbReference type="InterPro" id="IPR002514">
    <property type="entry name" value="Transposase_8"/>
</dbReference>
<dbReference type="InterPro" id="IPR009057">
    <property type="entry name" value="Homeodomain-like_sf"/>
</dbReference>
<dbReference type="AlphaFoldDB" id="A0A6G4WBE9"/>
<gene>
    <name evidence="3" type="ORF">G6N73_13000</name>
</gene>
<dbReference type="GO" id="GO:0004803">
    <property type="term" value="F:transposase activity"/>
    <property type="evidence" value="ECO:0007669"/>
    <property type="project" value="InterPro"/>
</dbReference>
<proteinExistence type="predicted"/>
<accession>A0A6G4WBE9</accession>
<feature type="coiled-coil region" evidence="1">
    <location>
        <begin position="120"/>
        <end position="155"/>
    </location>
</feature>
<dbReference type="EMBL" id="JAAKZF010000014">
    <property type="protein sequence ID" value="NGO52091.1"/>
    <property type="molecule type" value="Genomic_DNA"/>
</dbReference>
<comment type="caution">
    <text evidence="3">The sequence shown here is derived from an EMBL/GenBank/DDBJ whole genome shotgun (WGS) entry which is preliminary data.</text>
</comment>
<dbReference type="Proteomes" id="UP001642900">
    <property type="component" value="Unassembled WGS sequence"/>
</dbReference>
<dbReference type="RefSeq" id="WP_165028161.1">
    <property type="nucleotide sequence ID" value="NZ_JAAKZF010000014.1"/>
</dbReference>
<organism evidence="3 4">
    <name type="scientific">Allomesorhizobium camelthorni</name>
    <dbReference type="NCBI Taxonomy" id="475069"/>
    <lineage>
        <taxon>Bacteria</taxon>
        <taxon>Pseudomonadati</taxon>
        <taxon>Pseudomonadota</taxon>
        <taxon>Alphaproteobacteria</taxon>
        <taxon>Hyphomicrobiales</taxon>
        <taxon>Phyllobacteriaceae</taxon>
        <taxon>Allomesorhizobium</taxon>
    </lineage>
</organism>
<evidence type="ECO:0000313" key="3">
    <source>
        <dbReference type="EMBL" id="NGO52091.1"/>
    </source>
</evidence>
<feature type="region of interest" description="Disordered" evidence="2">
    <location>
        <begin position="1"/>
        <end position="62"/>
    </location>
</feature>
<evidence type="ECO:0000256" key="1">
    <source>
        <dbReference type="SAM" id="Coils"/>
    </source>
</evidence>
<dbReference type="GO" id="GO:0006313">
    <property type="term" value="P:DNA transposition"/>
    <property type="evidence" value="ECO:0007669"/>
    <property type="project" value="InterPro"/>
</dbReference>
<name>A0A6G4WBE9_9HYPH</name>
<sequence length="159" mass="17560">MADLKETEANQAAAEVSAKEQIPDTKEVMPKTRKRTGQRAGAVRTGAAKSAPQASSSKAVASPTVRTARKIYSETERAQKLGAIEKQIGQGESIRTAVQKAGISEQTYYQWKKTARHTKQSDELKDLVKLEEENARLKKLLADRLRNENAELRKKLGLA</sequence>
<feature type="compositionally biased region" description="Low complexity" evidence="2">
    <location>
        <begin position="47"/>
        <end position="62"/>
    </location>
</feature>
<keyword evidence="1" id="KW-0175">Coiled coil</keyword>
<feature type="compositionally biased region" description="Basic and acidic residues" evidence="2">
    <location>
        <begin position="17"/>
        <end position="30"/>
    </location>
</feature>
<evidence type="ECO:0000256" key="2">
    <source>
        <dbReference type="SAM" id="MobiDB-lite"/>
    </source>
</evidence>
<keyword evidence="4" id="KW-1185">Reference proteome</keyword>